<dbReference type="EMBL" id="JARYZI010000013">
    <property type="protein sequence ID" value="MDH8679537.1"/>
    <property type="molecule type" value="Genomic_DNA"/>
</dbReference>
<keyword evidence="1" id="KW-0812">Transmembrane</keyword>
<dbReference type="RefSeq" id="WP_281095434.1">
    <property type="nucleotide sequence ID" value="NZ_JARYZI010000013.1"/>
</dbReference>
<keyword evidence="1" id="KW-1133">Transmembrane helix</keyword>
<evidence type="ECO:0000256" key="1">
    <source>
        <dbReference type="SAM" id="Phobius"/>
    </source>
</evidence>
<organism evidence="2 3">
    <name type="scientific">Fusibacter bizertensis</name>
    <dbReference type="NCBI Taxonomy" id="1488331"/>
    <lineage>
        <taxon>Bacteria</taxon>
        <taxon>Bacillati</taxon>
        <taxon>Bacillota</taxon>
        <taxon>Clostridia</taxon>
        <taxon>Eubacteriales</taxon>
        <taxon>Eubacteriales Family XII. Incertae Sedis</taxon>
        <taxon>Fusibacter</taxon>
    </lineage>
</organism>
<keyword evidence="3" id="KW-1185">Reference proteome</keyword>
<evidence type="ECO:0000313" key="2">
    <source>
        <dbReference type="EMBL" id="MDH8679537.1"/>
    </source>
</evidence>
<proteinExistence type="predicted"/>
<feature type="transmembrane region" description="Helical" evidence="1">
    <location>
        <begin position="76"/>
        <end position="95"/>
    </location>
</feature>
<dbReference type="InterPro" id="IPR017259">
    <property type="entry name" value="UCP037672"/>
</dbReference>
<feature type="transmembrane region" description="Helical" evidence="1">
    <location>
        <begin position="6"/>
        <end position="27"/>
    </location>
</feature>
<reference evidence="2 3" key="1">
    <citation type="submission" date="2023-04" db="EMBL/GenBank/DDBJ databases">
        <title>Fusibacter bizertensis strain WBS, isolated from littoral bottom sediments of the Arctic seas - biochemical and genomic analysis.</title>
        <authorList>
            <person name="Brioukhanov A.L."/>
        </authorList>
    </citation>
    <scope>NUCLEOTIDE SEQUENCE [LARGE SCALE GENOMIC DNA]</scope>
    <source>
        <strain evidence="2 3">WBS</strain>
    </source>
</reference>
<comment type="caution">
    <text evidence="2">The sequence shown here is derived from an EMBL/GenBank/DDBJ whole genome shotgun (WGS) entry which is preliminary data.</text>
</comment>
<gene>
    <name evidence="2" type="ORF">QE109_15365</name>
</gene>
<sequence>MLLYAIIGLILIAFGLSLHVFKMYFLIKSYRRMSVERKADVDIEGMARFIGIVSYFDGALLLLVAILSALNIHVSSFAIVVVIGISIIFMLIYSLRYDAHYFEESGKLKKGALKSMLLPVTSGGVVIVIVAVVLLWTMQPLGVVLGDDALQIKGMYGGTYAYDQMEQLKYMDELPKISMRTNGAALGSHLKGHFQLEELGAVTLFINTNDRGYIYFEYEGKKIIFNQPLEELKKTYDELKVKLLP</sequence>
<accession>A0ABT6NGH7</accession>
<dbReference type="Proteomes" id="UP001158045">
    <property type="component" value="Unassembled WGS sequence"/>
</dbReference>
<evidence type="ECO:0000313" key="3">
    <source>
        <dbReference type="Proteomes" id="UP001158045"/>
    </source>
</evidence>
<keyword evidence="1" id="KW-0472">Membrane</keyword>
<feature type="transmembrane region" description="Helical" evidence="1">
    <location>
        <begin position="48"/>
        <end position="70"/>
    </location>
</feature>
<name>A0ABT6NGH7_9FIRM</name>
<dbReference type="Pfam" id="PF12650">
    <property type="entry name" value="DUF3784"/>
    <property type="match status" value="1"/>
</dbReference>
<protein>
    <submittedName>
        <fullName evidence="2">DUF3784 domain-containing protein</fullName>
    </submittedName>
</protein>
<feature type="transmembrane region" description="Helical" evidence="1">
    <location>
        <begin position="116"/>
        <end position="138"/>
    </location>
</feature>